<evidence type="ECO:0000313" key="2">
    <source>
        <dbReference type="Proteomes" id="UP000045285"/>
    </source>
</evidence>
<gene>
    <name evidence="1" type="ORF">MPL3356_340161</name>
</gene>
<name>A0A090DVP8_MESPL</name>
<dbReference type="Gene3D" id="1.25.40.10">
    <property type="entry name" value="Tetratricopeptide repeat domain"/>
    <property type="match status" value="1"/>
</dbReference>
<organism evidence="1 2">
    <name type="scientific">Mesorhizobium plurifarium</name>
    <dbReference type="NCBI Taxonomy" id="69974"/>
    <lineage>
        <taxon>Bacteria</taxon>
        <taxon>Pseudomonadati</taxon>
        <taxon>Pseudomonadota</taxon>
        <taxon>Alphaproteobacteria</taxon>
        <taxon>Hyphomicrobiales</taxon>
        <taxon>Phyllobacteriaceae</taxon>
        <taxon>Mesorhizobium</taxon>
    </lineage>
</organism>
<evidence type="ECO:0000313" key="1">
    <source>
        <dbReference type="EMBL" id="CDX21066.1"/>
    </source>
</evidence>
<sequence>MTPFEECSAAAGAANAPANAKWIAEGELTTSEQAKSINRRFWAAVRNQDWGTALSAVQEGAALMPGDINYRLAHAHLLLHRMKDMRTGLPVMRQLVRDAIERNSEHWMLATLDQLFGPAHDHSHFPSPERFALGNELAEKLLALNPQHGDGRKFRTYPAVARYYHESGNQDRAIELVEIALKSLDSPEPMLDELKQHLLPNLVQALANYKGEKVCYGNLCAAPQTNLFKPNPQRGPRRKHKYER</sequence>
<reference evidence="2" key="1">
    <citation type="submission" date="2014-08" db="EMBL/GenBank/DDBJ databases">
        <authorList>
            <person name="Moulin L."/>
        </authorList>
    </citation>
    <scope>NUCLEOTIDE SEQUENCE [LARGE SCALE GENOMIC DNA]</scope>
</reference>
<dbReference type="Proteomes" id="UP000045285">
    <property type="component" value="Unassembled WGS sequence"/>
</dbReference>
<protein>
    <submittedName>
        <fullName evidence="1">Redoxin domain-containing protein</fullName>
    </submittedName>
</protein>
<accession>A0A090DVP8</accession>
<dbReference type="EMBL" id="CCMZ01000028">
    <property type="protein sequence ID" value="CDX21066.1"/>
    <property type="molecule type" value="Genomic_DNA"/>
</dbReference>
<dbReference type="InterPro" id="IPR011990">
    <property type="entry name" value="TPR-like_helical_dom_sf"/>
</dbReference>
<proteinExistence type="predicted"/>
<keyword evidence="2" id="KW-1185">Reference proteome</keyword>
<dbReference type="AlphaFoldDB" id="A0A090DVP8"/>